<organism evidence="1 2">
    <name type="scientific">Thanatephorus cucumeris (strain AG1-IA)</name>
    <name type="common">Rice sheath blight fungus</name>
    <name type="synonym">Rhizoctonia solani</name>
    <dbReference type="NCBI Taxonomy" id="983506"/>
    <lineage>
        <taxon>Eukaryota</taxon>
        <taxon>Fungi</taxon>
        <taxon>Dikarya</taxon>
        <taxon>Basidiomycota</taxon>
        <taxon>Agaricomycotina</taxon>
        <taxon>Agaricomycetes</taxon>
        <taxon>Cantharellales</taxon>
        <taxon>Ceratobasidiaceae</taxon>
        <taxon>Rhizoctonia</taxon>
        <taxon>Rhizoctonia solani AG-1</taxon>
    </lineage>
</organism>
<dbReference type="HOGENOM" id="CLU_3335893_0_0_1"/>
<evidence type="ECO:0000313" key="1">
    <source>
        <dbReference type="EMBL" id="ELU37818.1"/>
    </source>
</evidence>
<keyword evidence="2" id="KW-1185">Reference proteome</keyword>
<reference evidence="1 2" key="1">
    <citation type="journal article" date="2013" name="Nat. Commun.">
        <title>The evolution and pathogenic mechanisms of the rice sheath blight pathogen.</title>
        <authorList>
            <person name="Zheng A."/>
            <person name="Lin R."/>
            <person name="Xu L."/>
            <person name="Qin P."/>
            <person name="Tang C."/>
            <person name="Ai P."/>
            <person name="Zhang D."/>
            <person name="Liu Y."/>
            <person name="Sun Z."/>
            <person name="Feng H."/>
            <person name="Wang Y."/>
            <person name="Chen Y."/>
            <person name="Liang X."/>
            <person name="Fu R."/>
            <person name="Li Q."/>
            <person name="Zhang J."/>
            <person name="Yu X."/>
            <person name="Xie Z."/>
            <person name="Ding L."/>
            <person name="Guan P."/>
            <person name="Tang J."/>
            <person name="Liang Y."/>
            <person name="Wang S."/>
            <person name="Deng Q."/>
            <person name="Li S."/>
            <person name="Zhu J."/>
            <person name="Wang L."/>
            <person name="Liu H."/>
            <person name="Li P."/>
        </authorList>
    </citation>
    <scope>NUCLEOTIDE SEQUENCE [LARGE SCALE GENOMIC DNA]</scope>
    <source>
        <strain evidence="2">AG-1 IA</strain>
    </source>
</reference>
<dbReference type="EMBL" id="AFRT01002461">
    <property type="protein sequence ID" value="ELU37818.1"/>
    <property type="molecule type" value="Genomic_DNA"/>
</dbReference>
<evidence type="ECO:0000313" key="2">
    <source>
        <dbReference type="Proteomes" id="UP000011668"/>
    </source>
</evidence>
<comment type="caution">
    <text evidence="1">The sequence shown here is derived from an EMBL/GenBank/DDBJ whole genome shotgun (WGS) entry which is preliminary data.</text>
</comment>
<protein>
    <submittedName>
        <fullName evidence="1">Uncharacterized protein</fullName>
    </submittedName>
</protein>
<gene>
    <name evidence="1" type="ORF">AG1IA_08158</name>
</gene>
<dbReference type="AlphaFoldDB" id="L8WLY2"/>
<sequence length="38" mass="4107">MLHVRVSMRSWVLLALSLFQLETLGTTGAIASSILSTC</sequence>
<accession>L8WLY2</accession>
<proteinExistence type="predicted"/>
<name>L8WLY2_THACA</name>
<dbReference type="Proteomes" id="UP000011668">
    <property type="component" value="Unassembled WGS sequence"/>
</dbReference>